<dbReference type="NCBIfam" id="TIGR02607">
    <property type="entry name" value="antidote_HigA"/>
    <property type="match status" value="1"/>
</dbReference>
<reference evidence="3" key="1">
    <citation type="submission" date="2019-11" db="EMBL/GenBank/DDBJ databases">
        <authorList>
            <person name="Feng L."/>
        </authorList>
    </citation>
    <scope>NUCLEOTIDE SEQUENCE</scope>
    <source>
        <strain evidence="3">VdisparLFYP95</strain>
    </source>
</reference>
<accession>A0A6N3BGN4</accession>
<dbReference type="PANTHER" id="PTHR36924">
    <property type="entry name" value="ANTITOXIN HIGA-1"/>
    <property type="match status" value="1"/>
</dbReference>
<dbReference type="AlphaFoldDB" id="A0A6N3BGN4"/>
<evidence type="ECO:0000259" key="2">
    <source>
        <dbReference type="PROSITE" id="PS50943"/>
    </source>
</evidence>
<name>A0A6N3BGN4_9FIRM</name>
<keyword evidence="1" id="KW-0238">DNA-binding</keyword>
<dbReference type="Pfam" id="PF01381">
    <property type="entry name" value="HTH_3"/>
    <property type="match status" value="1"/>
</dbReference>
<dbReference type="EMBL" id="CACRUF010000020">
    <property type="protein sequence ID" value="VYT99532.1"/>
    <property type="molecule type" value="Genomic_DNA"/>
</dbReference>
<dbReference type="InterPro" id="IPR013430">
    <property type="entry name" value="Toxin_antidote_HigA"/>
</dbReference>
<gene>
    <name evidence="3" type="primary">ybaQ</name>
    <name evidence="3" type="ORF">VDLFYP95_01243</name>
</gene>
<dbReference type="CDD" id="cd00093">
    <property type="entry name" value="HTH_XRE"/>
    <property type="match status" value="1"/>
</dbReference>
<organism evidence="3">
    <name type="scientific">Veillonella dispar</name>
    <dbReference type="NCBI Taxonomy" id="39778"/>
    <lineage>
        <taxon>Bacteria</taxon>
        <taxon>Bacillati</taxon>
        <taxon>Bacillota</taxon>
        <taxon>Negativicutes</taxon>
        <taxon>Veillonellales</taxon>
        <taxon>Veillonellaceae</taxon>
        <taxon>Veillonella</taxon>
    </lineage>
</organism>
<dbReference type="RefSeq" id="WP_156719533.1">
    <property type="nucleotide sequence ID" value="NZ_CACRUF010000020.1"/>
</dbReference>
<protein>
    <submittedName>
        <fullName evidence="3">Putative HTH-type transcriptional regulator YbaQ</fullName>
    </submittedName>
</protein>
<dbReference type="Gene3D" id="1.10.260.40">
    <property type="entry name" value="lambda repressor-like DNA-binding domains"/>
    <property type="match status" value="1"/>
</dbReference>
<dbReference type="PROSITE" id="PS50943">
    <property type="entry name" value="HTH_CROC1"/>
    <property type="match status" value="1"/>
</dbReference>
<dbReference type="InterPro" id="IPR010982">
    <property type="entry name" value="Lambda_DNA-bd_dom_sf"/>
</dbReference>
<dbReference type="GO" id="GO:0003677">
    <property type="term" value="F:DNA binding"/>
    <property type="evidence" value="ECO:0007669"/>
    <property type="project" value="UniProtKB-KW"/>
</dbReference>
<evidence type="ECO:0000256" key="1">
    <source>
        <dbReference type="ARBA" id="ARBA00023125"/>
    </source>
</evidence>
<sequence length="104" mass="11911">MKELIPVPKMSEVLREEFMQPLGLSAYRVAKDIMVPVSRIQEILQDKRKITADTDLRLCKYFGMSKGFFLRLQMDLDLLEAEDTEGLQADLKNIICITTQSTAD</sequence>
<feature type="domain" description="HTH cro/C1-type" evidence="2">
    <location>
        <begin position="22"/>
        <end position="69"/>
    </location>
</feature>
<proteinExistence type="predicted"/>
<dbReference type="SUPFAM" id="SSF47413">
    <property type="entry name" value="lambda repressor-like DNA-binding domains"/>
    <property type="match status" value="1"/>
</dbReference>
<dbReference type="PANTHER" id="PTHR36924:SF1">
    <property type="entry name" value="ANTITOXIN HIGA-1"/>
    <property type="match status" value="1"/>
</dbReference>
<evidence type="ECO:0000313" key="3">
    <source>
        <dbReference type="EMBL" id="VYT99532.1"/>
    </source>
</evidence>
<dbReference type="InterPro" id="IPR001387">
    <property type="entry name" value="Cro/C1-type_HTH"/>
</dbReference>